<protein>
    <submittedName>
        <fullName evidence="2">Dienelactone hydrolase family protein</fullName>
        <ecNumber evidence="2">3.1.-.-</ecNumber>
    </submittedName>
</protein>
<dbReference type="InterPro" id="IPR002925">
    <property type="entry name" value="Dienelactn_hydro"/>
</dbReference>
<reference evidence="2 3" key="1">
    <citation type="submission" date="2024-03" db="EMBL/GenBank/DDBJ databases">
        <authorList>
            <person name="Jo J.-H."/>
        </authorList>
    </citation>
    <scope>NUCLEOTIDE SEQUENCE [LARGE SCALE GENOMIC DNA]</scope>
    <source>
        <strain evidence="2 3">PS1R-30</strain>
    </source>
</reference>
<dbReference type="PANTHER" id="PTHR22946">
    <property type="entry name" value="DIENELACTONE HYDROLASE DOMAIN-CONTAINING PROTEIN-RELATED"/>
    <property type="match status" value="1"/>
</dbReference>
<dbReference type="Pfam" id="PF01738">
    <property type="entry name" value="DLH"/>
    <property type="match status" value="1"/>
</dbReference>
<dbReference type="InterPro" id="IPR029058">
    <property type="entry name" value="AB_hydrolase_fold"/>
</dbReference>
<feature type="domain" description="Dienelactone hydrolase" evidence="1">
    <location>
        <begin position="17"/>
        <end position="232"/>
    </location>
</feature>
<dbReference type="PANTHER" id="PTHR22946:SF0">
    <property type="entry name" value="DIENELACTONE HYDROLASE DOMAIN-CONTAINING PROTEIN"/>
    <property type="match status" value="1"/>
</dbReference>
<organism evidence="2 3">
    <name type="scientific">Novosphingobium anseongense</name>
    <dbReference type="NCBI Taxonomy" id="3133436"/>
    <lineage>
        <taxon>Bacteria</taxon>
        <taxon>Pseudomonadati</taxon>
        <taxon>Pseudomonadota</taxon>
        <taxon>Alphaproteobacteria</taxon>
        <taxon>Sphingomonadales</taxon>
        <taxon>Sphingomonadaceae</taxon>
        <taxon>Novosphingobium</taxon>
    </lineage>
</organism>
<comment type="caution">
    <text evidence="2">The sequence shown here is derived from an EMBL/GenBank/DDBJ whole genome shotgun (WGS) entry which is preliminary data.</text>
</comment>
<dbReference type="RefSeq" id="WP_339587617.1">
    <property type="nucleotide sequence ID" value="NZ_JBBHJZ010000002.1"/>
</dbReference>
<proteinExistence type="predicted"/>
<evidence type="ECO:0000313" key="3">
    <source>
        <dbReference type="Proteomes" id="UP001361239"/>
    </source>
</evidence>
<gene>
    <name evidence="2" type="ORF">WG901_13640</name>
</gene>
<evidence type="ECO:0000259" key="1">
    <source>
        <dbReference type="Pfam" id="PF01738"/>
    </source>
</evidence>
<accession>A0ABU8RX65</accession>
<name>A0ABU8RX65_9SPHN</name>
<keyword evidence="3" id="KW-1185">Reference proteome</keyword>
<dbReference type="Gene3D" id="3.40.50.1820">
    <property type="entry name" value="alpha/beta hydrolase"/>
    <property type="match status" value="1"/>
</dbReference>
<keyword evidence="2" id="KW-0378">Hydrolase</keyword>
<sequence length="241" mass="25449">MNEVEIVICEHETLALRGELATPSGPGPHPAVLVVHNAFGLGTHMRQVIQDLAAEGYVALAVDMYGDGAYSEDESVVGGLVAPLWGNSERLRARMGAWHDVLKARPEVAPDRIAALGYCFGGMCVLEFARGGGDVRAVVSYHGILTTAAPAAKGVVTAHVAVHTGGRDPHVPAADVAALRAELIDAEADWQIAEYAHAYHAFTDPAADDPKNGRAYDALADRLSWASTLALLDLKLRGAEV</sequence>
<dbReference type="SUPFAM" id="SSF53474">
    <property type="entry name" value="alpha/beta-Hydrolases"/>
    <property type="match status" value="1"/>
</dbReference>
<dbReference type="InterPro" id="IPR050261">
    <property type="entry name" value="FrsA_esterase"/>
</dbReference>
<dbReference type="EMBL" id="JBBHJZ010000002">
    <property type="protein sequence ID" value="MEJ5977685.1"/>
    <property type="molecule type" value="Genomic_DNA"/>
</dbReference>
<dbReference type="Proteomes" id="UP001361239">
    <property type="component" value="Unassembled WGS sequence"/>
</dbReference>
<evidence type="ECO:0000313" key="2">
    <source>
        <dbReference type="EMBL" id="MEJ5977685.1"/>
    </source>
</evidence>
<dbReference type="EC" id="3.1.-.-" evidence="2"/>
<dbReference type="GO" id="GO:0016787">
    <property type="term" value="F:hydrolase activity"/>
    <property type="evidence" value="ECO:0007669"/>
    <property type="project" value="UniProtKB-KW"/>
</dbReference>